<dbReference type="Proteomes" id="UP000828390">
    <property type="component" value="Unassembled WGS sequence"/>
</dbReference>
<organism evidence="2 3">
    <name type="scientific">Dreissena polymorpha</name>
    <name type="common">Zebra mussel</name>
    <name type="synonym">Mytilus polymorpha</name>
    <dbReference type="NCBI Taxonomy" id="45954"/>
    <lineage>
        <taxon>Eukaryota</taxon>
        <taxon>Metazoa</taxon>
        <taxon>Spiralia</taxon>
        <taxon>Lophotrochozoa</taxon>
        <taxon>Mollusca</taxon>
        <taxon>Bivalvia</taxon>
        <taxon>Autobranchia</taxon>
        <taxon>Heteroconchia</taxon>
        <taxon>Euheterodonta</taxon>
        <taxon>Imparidentia</taxon>
        <taxon>Neoheterodontei</taxon>
        <taxon>Myida</taxon>
        <taxon>Dreissenoidea</taxon>
        <taxon>Dreissenidae</taxon>
        <taxon>Dreissena</taxon>
    </lineage>
</organism>
<reference evidence="2" key="1">
    <citation type="journal article" date="2019" name="bioRxiv">
        <title>The Genome of the Zebra Mussel, Dreissena polymorpha: A Resource for Invasive Species Research.</title>
        <authorList>
            <person name="McCartney M.A."/>
            <person name="Auch B."/>
            <person name="Kono T."/>
            <person name="Mallez S."/>
            <person name="Zhang Y."/>
            <person name="Obille A."/>
            <person name="Becker A."/>
            <person name="Abrahante J.E."/>
            <person name="Garbe J."/>
            <person name="Badalamenti J.P."/>
            <person name="Herman A."/>
            <person name="Mangelson H."/>
            <person name="Liachko I."/>
            <person name="Sullivan S."/>
            <person name="Sone E.D."/>
            <person name="Koren S."/>
            <person name="Silverstein K.A.T."/>
            <person name="Beckman K.B."/>
            <person name="Gohl D.M."/>
        </authorList>
    </citation>
    <scope>NUCLEOTIDE SEQUENCE</scope>
    <source>
        <strain evidence="2">Duluth1</strain>
        <tissue evidence="2">Whole animal</tissue>
    </source>
</reference>
<keyword evidence="1" id="KW-0472">Membrane</keyword>
<comment type="caution">
    <text evidence="2">The sequence shown here is derived from an EMBL/GenBank/DDBJ whole genome shotgun (WGS) entry which is preliminary data.</text>
</comment>
<proteinExistence type="predicted"/>
<evidence type="ECO:0000313" key="2">
    <source>
        <dbReference type="EMBL" id="KAH3833235.1"/>
    </source>
</evidence>
<name>A0A9D4QJV7_DREPO</name>
<sequence length="90" mass="9963">MCFVWKLIDLRVHNVVSQAIAVVAMGNIYLDLSGTGAILGQAATKYLKLDTSSNVLPFMVMCALVFFALLTMILDFHVLTSITCEYNYPL</sequence>
<accession>A0A9D4QJV7</accession>
<keyword evidence="3" id="KW-1185">Reference proteome</keyword>
<gene>
    <name evidence="2" type="ORF">DPMN_106539</name>
</gene>
<reference evidence="2" key="2">
    <citation type="submission" date="2020-11" db="EMBL/GenBank/DDBJ databases">
        <authorList>
            <person name="McCartney M.A."/>
            <person name="Auch B."/>
            <person name="Kono T."/>
            <person name="Mallez S."/>
            <person name="Becker A."/>
            <person name="Gohl D.M."/>
            <person name="Silverstein K.A.T."/>
            <person name="Koren S."/>
            <person name="Bechman K.B."/>
            <person name="Herman A."/>
            <person name="Abrahante J.E."/>
            <person name="Garbe J."/>
        </authorList>
    </citation>
    <scope>NUCLEOTIDE SEQUENCE</scope>
    <source>
        <strain evidence="2">Duluth1</strain>
        <tissue evidence="2">Whole animal</tissue>
    </source>
</reference>
<dbReference type="EMBL" id="JAIWYP010000004">
    <property type="protein sequence ID" value="KAH3833235.1"/>
    <property type="molecule type" value="Genomic_DNA"/>
</dbReference>
<evidence type="ECO:0000313" key="3">
    <source>
        <dbReference type="Proteomes" id="UP000828390"/>
    </source>
</evidence>
<dbReference type="AlphaFoldDB" id="A0A9D4QJV7"/>
<evidence type="ECO:0000256" key="1">
    <source>
        <dbReference type="SAM" id="Phobius"/>
    </source>
</evidence>
<protein>
    <submittedName>
        <fullName evidence="2">Uncharacterized protein</fullName>
    </submittedName>
</protein>
<feature type="transmembrane region" description="Helical" evidence="1">
    <location>
        <begin position="55"/>
        <end position="74"/>
    </location>
</feature>
<keyword evidence="1" id="KW-0812">Transmembrane</keyword>
<keyword evidence="1" id="KW-1133">Transmembrane helix</keyword>